<accession>A0A7W7RB64</accession>
<dbReference type="InterPro" id="IPR027417">
    <property type="entry name" value="P-loop_NTPase"/>
</dbReference>
<keyword evidence="8" id="KW-1185">Reference proteome</keyword>
<evidence type="ECO:0000256" key="5">
    <source>
        <dbReference type="SAM" id="SignalP"/>
    </source>
</evidence>
<dbReference type="PROSITE" id="PS00211">
    <property type="entry name" value="ABC_TRANSPORTER_1"/>
    <property type="match status" value="1"/>
</dbReference>
<dbReference type="SUPFAM" id="SSF52540">
    <property type="entry name" value="P-loop containing nucleoside triphosphate hydrolases"/>
    <property type="match status" value="1"/>
</dbReference>
<proteinExistence type="predicted"/>
<keyword evidence="4" id="KW-0067">ATP-binding</keyword>
<dbReference type="InterPro" id="IPR017871">
    <property type="entry name" value="ABC_transporter-like_CS"/>
</dbReference>
<evidence type="ECO:0000313" key="7">
    <source>
        <dbReference type="EMBL" id="MBB4928714.1"/>
    </source>
</evidence>
<dbReference type="PANTHER" id="PTHR43790:SF9">
    <property type="entry name" value="GALACTOFURANOSE TRANSPORTER ATP-BINDING PROTEIN YTFR"/>
    <property type="match status" value="1"/>
</dbReference>
<dbReference type="PROSITE" id="PS51257">
    <property type="entry name" value="PROKAR_LIPOPROTEIN"/>
    <property type="match status" value="1"/>
</dbReference>
<evidence type="ECO:0000256" key="4">
    <source>
        <dbReference type="ARBA" id="ARBA00022840"/>
    </source>
</evidence>
<evidence type="ECO:0000256" key="2">
    <source>
        <dbReference type="ARBA" id="ARBA00022737"/>
    </source>
</evidence>
<dbReference type="GO" id="GO:0005524">
    <property type="term" value="F:ATP binding"/>
    <property type="evidence" value="ECO:0007669"/>
    <property type="project" value="UniProtKB-KW"/>
</dbReference>
<evidence type="ECO:0000256" key="1">
    <source>
        <dbReference type="ARBA" id="ARBA00022448"/>
    </source>
</evidence>
<keyword evidence="5" id="KW-0732">Signal</keyword>
<gene>
    <name evidence="7" type="ORF">FHR34_007811</name>
</gene>
<keyword evidence="3" id="KW-0547">Nucleotide-binding</keyword>
<evidence type="ECO:0000313" key="8">
    <source>
        <dbReference type="Proteomes" id="UP000540506"/>
    </source>
</evidence>
<dbReference type="PANTHER" id="PTHR43790">
    <property type="entry name" value="CARBOHYDRATE TRANSPORT ATP-BINDING PROTEIN MG119-RELATED"/>
    <property type="match status" value="1"/>
</dbReference>
<evidence type="ECO:0000256" key="3">
    <source>
        <dbReference type="ARBA" id="ARBA00022741"/>
    </source>
</evidence>
<evidence type="ECO:0000259" key="6">
    <source>
        <dbReference type="PROSITE" id="PS50893"/>
    </source>
</evidence>
<dbReference type="InterPro" id="IPR025997">
    <property type="entry name" value="SBP_2_dom"/>
</dbReference>
<dbReference type="RefSeq" id="WP_312897630.1">
    <property type="nucleotide sequence ID" value="NZ_JACHJV010000003.1"/>
</dbReference>
<feature type="chain" id="PRO_5038777512" evidence="5">
    <location>
        <begin position="32"/>
        <end position="412"/>
    </location>
</feature>
<dbReference type="GO" id="GO:0016887">
    <property type="term" value="F:ATP hydrolysis activity"/>
    <property type="evidence" value="ECO:0007669"/>
    <property type="project" value="InterPro"/>
</dbReference>
<dbReference type="InterPro" id="IPR050107">
    <property type="entry name" value="ABC_carbohydrate_import_ATPase"/>
</dbReference>
<keyword evidence="7" id="KW-0762">Sugar transport</keyword>
<feature type="signal peptide" evidence="5">
    <location>
        <begin position="1"/>
        <end position="31"/>
    </location>
</feature>
<dbReference type="SUPFAM" id="SSF53822">
    <property type="entry name" value="Periplasmic binding protein-like I"/>
    <property type="match status" value="1"/>
</dbReference>
<name>A0A7W7RB64_KITKI</name>
<protein>
    <submittedName>
        <fullName evidence="7">ABC-type sugar transport system substrate-binding protein</fullName>
    </submittedName>
</protein>
<dbReference type="InterPro" id="IPR028082">
    <property type="entry name" value="Peripla_BP_I"/>
</dbReference>
<reference evidence="7 8" key="1">
    <citation type="submission" date="2020-08" db="EMBL/GenBank/DDBJ databases">
        <title>Sequencing the genomes of 1000 actinobacteria strains.</title>
        <authorList>
            <person name="Klenk H.-P."/>
        </authorList>
    </citation>
    <scope>NUCLEOTIDE SEQUENCE [LARGE SCALE GENOMIC DNA]</scope>
    <source>
        <strain evidence="7 8">DSM 41654</strain>
    </source>
</reference>
<dbReference type="PROSITE" id="PS50893">
    <property type="entry name" value="ABC_TRANSPORTER_2"/>
    <property type="match status" value="1"/>
</dbReference>
<keyword evidence="1" id="KW-0813">Transport</keyword>
<comment type="caution">
    <text evidence="7">The sequence shown here is derived from an EMBL/GenBank/DDBJ whole genome shotgun (WGS) entry which is preliminary data.</text>
</comment>
<dbReference type="InterPro" id="IPR003439">
    <property type="entry name" value="ABC_transporter-like_ATP-bd"/>
</dbReference>
<dbReference type="Pfam" id="PF13407">
    <property type="entry name" value="Peripla_BP_4"/>
    <property type="match status" value="1"/>
</dbReference>
<keyword evidence="2" id="KW-0677">Repeat</keyword>
<dbReference type="EMBL" id="JACHJV010000003">
    <property type="protein sequence ID" value="MBB4928714.1"/>
    <property type="molecule type" value="Genomic_DNA"/>
</dbReference>
<sequence>MRSAPPPRRSSGVIRFTVLLAATSVVLSAAACSKQGAGAASPAASGSTAASIQGDITFNDANLAKLDQSIKDALAGKDLSQLDEAMVVNVAVDYWNAGRVGFTKGTGELSVKGTFQAPANGRLDQQLSMLSALHSQNLTGLEVSAIDATAVKAPIDSYTSAGVPVLAIDSPLPPEDGAALYLGTPNYQAGQQAGEAMKAALGGKGQVVVLVGSLTASNAVQRIQGFEEALKGSDVKVIQKISDGMDQSKALSNAENAFQTNATLATLRGISHRGVLTPAADRAHADRIVRDLKVRLHSPEQPIGDLSGGNQQKVVFGRWLAARPRVLLLDEPTRGVDVGAKADIYRLIDDAAKEGLAVLAASSELEELLWICHRIVVMAHGRIVADIPRDRFSKERIMTAAAGTPAGTEAST</sequence>
<dbReference type="AlphaFoldDB" id="A0A7W7RB64"/>
<dbReference type="Gene3D" id="3.40.50.2300">
    <property type="match status" value="1"/>
</dbReference>
<organism evidence="7 8">
    <name type="scientific">Kitasatospora kifunensis</name>
    <name type="common">Streptomyces kifunensis</name>
    <dbReference type="NCBI Taxonomy" id="58351"/>
    <lineage>
        <taxon>Bacteria</taxon>
        <taxon>Bacillati</taxon>
        <taxon>Actinomycetota</taxon>
        <taxon>Actinomycetes</taxon>
        <taxon>Kitasatosporales</taxon>
        <taxon>Streptomycetaceae</taxon>
        <taxon>Kitasatospora</taxon>
    </lineage>
</organism>
<dbReference type="Gene3D" id="3.40.50.300">
    <property type="entry name" value="P-loop containing nucleotide triphosphate hydrolases"/>
    <property type="match status" value="1"/>
</dbReference>
<dbReference type="Proteomes" id="UP000540506">
    <property type="component" value="Unassembled WGS sequence"/>
</dbReference>
<feature type="domain" description="ABC transporter" evidence="6">
    <location>
        <begin position="121"/>
        <end position="405"/>
    </location>
</feature>